<dbReference type="GO" id="GO:0005737">
    <property type="term" value="C:cytoplasm"/>
    <property type="evidence" value="ECO:0007669"/>
    <property type="project" value="TreeGrafter"/>
</dbReference>
<evidence type="ECO:0000259" key="2">
    <source>
        <dbReference type="Pfam" id="PF00339"/>
    </source>
</evidence>
<dbReference type="InterPro" id="IPR014752">
    <property type="entry name" value="Arrestin-like_C"/>
</dbReference>
<dbReference type="Gene3D" id="2.60.40.640">
    <property type="match status" value="1"/>
</dbReference>
<evidence type="ECO:0000313" key="3">
    <source>
        <dbReference type="EMBL" id="TPX59835.1"/>
    </source>
</evidence>
<dbReference type="PANTHER" id="PTHR11188:SF17">
    <property type="entry name" value="FI21816P1"/>
    <property type="match status" value="1"/>
</dbReference>
<dbReference type="InterPro" id="IPR014756">
    <property type="entry name" value="Ig_E-set"/>
</dbReference>
<accession>A0A507E957</accession>
<dbReference type="InterPro" id="IPR050357">
    <property type="entry name" value="Arrestin_domain-protein"/>
</dbReference>
<comment type="caution">
    <text evidence="3">The sequence shown here is derived from an EMBL/GenBank/DDBJ whole genome shotgun (WGS) entry which is preliminary data.</text>
</comment>
<dbReference type="Proteomes" id="UP000318582">
    <property type="component" value="Unassembled WGS sequence"/>
</dbReference>
<feature type="compositionally biased region" description="Low complexity" evidence="1">
    <location>
        <begin position="161"/>
        <end position="182"/>
    </location>
</feature>
<feature type="region of interest" description="Disordered" evidence="1">
    <location>
        <begin position="161"/>
        <end position="219"/>
    </location>
</feature>
<name>A0A507E957_9FUNG</name>
<dbReference type="EMBL" id="QEAQ01000021">
    <property type="protein sequence ID" value="TPX59835.1"/>
    <property type="molecule type" value="Genomic_DNA"/>
</dbReference>
<dbReference type="GO" id="GO:0015031">
    <property type="term" value="P:protein transport"/>
    <property type="evidence" value="ECO:0007669"/>
    <property type="project" value="TreeGrafter"/>
</dbReference>
<evidence type="ECO:0000256" key="1">
    <source>
        <dbReference type="SAM" id="MobiDB-lite"/>
    </source>
</evidence>
<dbReference type="Pfam" id="PF00339">
    <property type="entry name" value="Arrestin_N"/>
    <property type="match status" value="1"/>
</dbReference>
<protein>
    <recommendedName>
        <fullName evidence="2">Arrestin-like N-terminal domain-containing protein</fullName>
    </recommendedName>
</protein>
<dbReference type="AlphaFoldDB" id="A0A507E957"/>
<evidence type="ECO:0000313" key="4">
    <source>
        <dbReference type="Proteomes" id="UP000318582"/>
    </source>
</evidence>
<reference evidence="3 4" key="1">
    <citation type="journal article" date="2019" name="Sci. Rep.">
        <title>Comparative genomics of chytrid fungi reveal insights into the obligate biotrophic and pathogenic lifestyle of Synchytrium endobioticum.</title>
        <authorList>
            <person name="van de Vossenberg B.T.L.H."/>
            <person name="Warris S."/>
            <person name="Nguyen H.D.T."/>
            <person name="van Gent-Pelzer M.P.E."/>
            <person name="Joly D.L."/>
            <person name="van de Geest H.C."/>
            <person name="Bonants P.J.M."/>
            <person name="Smith D.S."/>
            <person name="Levesque C.A."/>
            <person name="van der Lee T.A.J."/>
        </authorList>
    </citation>
    <scope>NUCLEOTIDE SEQUENCE [LARGE SCALE GENOMIC DNA]</scope>
    <source>
        <strain evidence="3 4">CBS 809.83</strain>
    </source>
</reference>
<gene>
    <name evidence="3" type="ORF">PhCBS80983_g02219</name>
</gene>
<dbReference type="PANTHER" id="PTHR11188">
    <property type="entry name" value="ARRESTIN DOMAIN CONTAINING PROTEIN"/>
    <property type="match status" value="1"/>
</dbReference>
<feature type="compositionally biased region" description="Basic and acidic residues" evidence="1">
    <location>
        <begin position="446"/>
        <end position="455"/>
    </location>
</feature>
<sequence length="595" mass="65181">MVNAQCSIRLDRAVTLGPAPHDVSFIASNPSALSLVLSDRFDAFLDPPPVLVSGTVRLENVQAGVTSIDITLLGMEKEAHPANPFVEKYLVKETVELWKGDGRLPDGSHEFPFSIPLPSDVPPTLKVQYGEVFYRLTVALHRKFLPQLTFHQQVDVRRCYPSRAMSRSQSRSKSPSSRKAMSPQPRSPILGPRSIRSNSTDSRRSGSADPLSPTLAPPVMLERTKETFSGPTGEQEFTYTVSLTRPILRDDVETKIDLHLENNKEKVGSVRTVECTLVETRSFRSDLISFHAAMPTYKPATEECVLTKPPVKYKLSQHQIMQQRHTLPFSLLVSEAAPDVATPTLAICHVVRIVIEYEPGGNAESAAQDDEQDRGRSLWRDVTTPKGSVKKHKKHLVVEVPAYIADAVDAEEEVEDEEDEEDVDNAAETQAKAAALGTAIPTLCRRQSDPRDVDRPSSASTLFLDRECNQEPDDLEFDMFITPATPASLILAQHATSSNPFLSAAAAGSETLLHSNTPLRRRDPSPIPLQRPLTDVCAGAATAAASPPPAYMLHCGSGSTRPTASRGNSIESLIGLQRRTHLEESAANKRNSSIL</sequence>
<dbReference type="SUPFAM" id="SSF81296">
    <property type="entry name" value="E set domains"/>
    <property type="match status" value="1"/>
</dbReference>
<feature type="region of interest" description="Disordered" evidence="1">
    <location>
        <begin position="442"/>
        <end position="462"/>
    </location>
</feature>
<feature type="domain" description="Arrestin-like N-terminal" evidence="2">
    <location>
        <begin position="97"/>
        <end position="151"/>
    </location>
</feature>
<dbReference type="STRING" id="109895.A0A507E957"/>
<organism evidence="3 4">
    <name type="scientific">Powellomyces hirtus</name>
    <dbReference type="NCBI Taxonomy" id="109895"/>
    <lineage>
        <taxon>Eukaryota</taxon>
        <taxon>Fungi</taxon>
        <taxon>Fungi incertae sedis</taxon>
        <taxon>Chytridiomycota</taxon>
        <taxon>Chytridiomycota incertae sedis</taxon>
        <taxon>Chytridiomycetes</taxon>
        <taxon>Spizellomycetales</taxon>
        <taxon>Powellomycetaceae</taxon>
        <taxon>Powellomyces</taxon>
    </lineage>
</organism>
<proteinExistence type="predicted"/>
<keyword evidence="4" id="KW-1185">Reference proteome</keyword>
<dbReference type="InterPro" id="IPR011021">
    <property type="entry name" value="Arrestin-like_N"/>
</dbReference>